<reference evidence="2 3" key="1">
    <citation type="journal article" date="2019" name="Nat. Ecol. Evol.">
        <title>Megaphylogeny resolves global patterns of mushroom evolution.</title>
        <authorList>
            <person name="Varga T."/>
            <person name="Krizsan K."/>
            <person name="Foldi C."/>
            <person name="Dima B."/>
            <person name="Sanchez-Garcia M."/>
            <person name="Sanchez-Ramirez S."/>
            <person name="Szollosi G.J."/>
            <person name="Szarkandi J.G."/>
            <person name="Papp V."/>
            <person name="Albert L."/>
            <person name="Andreopoulos W."/>
            <person name="Angelini C."/>
            <person name="Antonin V."/>
            <person name="Barry K.W."/>
            <person name="Bougher N.L."/>
            <person name="Buchanan P."/>
            <person name="Buyck B."/>
            <person name="Bense V."/>
            <person name="Catcheside P."/>
            <person name="Chovatia M."/>
            <person name="Cooper J."/>
            <person name="Damon W."/>
            <person name="Desjardin D."/>
            <person name="Finy P."/>
            <person name="Geml J."/>
            <person name="Haridas S."/>
            <person name="Hughes K."/>
            <person name="Justo A."/>
            <person name="Karasinski D."/>
            <person name="Kautmanova I."/>
            <person name="Kiss B."/>
            <person name="Kocsube S."/>
            <person name="Kotiranta H."/>
            <person name="LaButti K.M."/>
            <person name="Lechner B.E."/>
            <person name="Liimatainen K."/>
            <person name="Lipzen A."/>
            <person name="Lukacs Z."/>
            <person name="Mihaltcheva S."/>
            <person name="Morgado L.N."/>
            <person name="Niskanen T."/>
            <person name="Noordeloos M.E."/>
            <person name="Ohm R.A."/>
            <person name="Ortiz-Santana B."/>
            <person name="Ovrebo C."/>
            <person name="Racz N."/>
            <person name="Riley R."/>
            <person name="Savchenko A."/>
            <person name="Shiryaev A."/>
            <person name="Soop K."/>
            <person name="Spirin V."/>
            <person name="Szebenyi C."/>
            <person name="Tomsovsky M."/>
            <person name="Tulloss R.E."/>
            <person name="Uehling J."/>
            <person name="Grigoriev I.V."/>
            <person name="Vagvolgyi C."/>
            <person name="Papp T."/>
            <person name="Martin F.M."/>
            <person name="Miettinen O."/>
            <person name="Hibbett D.S."/>
            <person name="Nagy L.G."/>
        </authorList>
    </citation>
    <scope>NUCLEOTIDE SEQUENCE [LARGE SCALE GENOMIC DNA]</scope>
    <source>
        <strain evidence="2 3">CBS 166.37</strain>
    </source>
</reference>
<dbReference type="AlphaFoldDB" id="A0A5C3M126"/>
<organism evidence="2 3">
    <name type="scientific">Crucibulum laeve</name>
    <dbReference type="NCBI Taxonomy" id="68775"/>
    <lineage>
        <taxon>Eukaryota</taxon>
        <taxon>Fungi</taxon>
        <taxon>Dikarya</taxon>
        <taxon>Basidiomycota</taxon>
        <taxon>Agaricomycotina</taxon>
        <taxon>Agaricomycetes</taxon>
        <taxon>Agaricomycetidae</taxon>
        <taxon>Agaricales</taxon>
        <taxon>Agaricineae</taxon>
        <taxon>Nidulariaceae</taxon>
        <taxon>Crucibulum</taxon>
    </lineage>
</organism>
<keyword evidence="1" id="KW-0732">Signal</keyword>
<dbReference type="Proteomes" id="UP000308652">
    <property type="component" value="Unassembled WGS sequence"/>
</dbReference>
<sequence>MMRFPFAVGLLSILLSVQAQPPVVPQPGLFCCPPYGPDGLPLDRQQVGPFNIFCYYSTGTDKGCFYNPATGQGALINGCPGSAPANPHPPTCPI</sequence>
<gene>
    <name evidence="2" type="ORF">BDQ12DRAFT_723262</name>
</gene>
<accession>A0A5C3M126</accession>
<feature type="signal peptide" evidence="1">
    <location>
        <begin position="1"/>
        <end position="19"/>
    </location>
</feature>
<evidence type="ECO:0000256" key="1">
    <source>
        <dbReference type="SAM" id="SignalP"/>
    </source>
</evidence>
<evidence type="ECO:0000313" key="3">
    <source>
        <dbReference type="Proteomes" id="UP000308652"/>
    </source>
</evidence>
<dbReference type="OrthoDB" id="2964894at2759"/>
<dbReference type="EMBL" id="ML213603">
    <property type="protein sequence ID" value="TFK38413.1"/>
    <property type="molecule type" value="Genomic_DNA"/>
</dbReference>
<evidence type="ECO:0000313" key="2">
    <source>
        <dbReference type="EMBL" id="TFK38413.1"/>
    </source>
</evidence>
<name>A0A5C3M126_9AGAR</name>
<keyword evidence="3" id="KW-1185">Reference proteome</keyword>
<feature type="chain" id="PRO_5022710117" evidence="1">
    <location>
        <begin position="20"/>
        <end position="94"/>
    </location>
</feature>
<proteinExistence type="predicted"/>
<protein>
    <submittedName>
        <fullName evidence="2">Uncharacterized protein</fullName>
    </submittedName>
</protein>